<dbReference type="Proteomes" id="UP001267426">
    <property type="component" value="Unassembled WGS sequence"/>
</dbReference>
<gene>
    <name evidence="1" type="ORF">RM540_01710</name>
</gene>
<dbReference type="EMBL" id="JAVRHT010000002">
    <property type="protein sequence ID" value="MDT0630450.1"/>
    <property type="molecule type" value="Genomic_DNA"/>
</dbReference>
<proteinExistence type="predicted"/>
<accession>A0ABU3BMC7</accession>
<evidence type="ECO:0000313" key="1">
    <source>
        <dbReference type="EMBL" id="MDT0630450.1"/>
    </source>
</evidence>
<dbReference type="RefSeq" id="WP_311661556.1">
    <property type="nucleotide sequence ID" value="NZ_JAVRHT010000002.1"/>
</dbReference>
<name>A0ABU3BMC7_9BACT</name>
<reference evidence="1 2" key="1">
    <citation type="submission" date="2023-09" db="EMBL/GenBank/DDBJ databases">
        <authorList>
            <person name="Rey-Velasco X."/>
        </authorList>
    </citation>
    <scope>NUCLEOTIDE SEQUENCE [LARGE SCALE GENOMIC DNA]</scope>
    <source>
        <strain evidence="1 2">F394</strain>
    </source>
</reference>
<comment type="caution">
    <text evidence="1">The sequence shown here is derived from an EMBL/GenBank/DDBJ whole genome shotgun (WGS) entry which is preliminary data.</text>
</comment>
<evidence type="ECO:0000313" key="2">
    <source>
        <dbReference type="Proteomes" id="UP001267426"/>
    </source>
</evidence>
<sequence>MLLAALTACDSGADGPLGGRYDVTLFEGGAAVATGTLRLDVEDLTVSPAAVSGRWQLEPAGDGDASGVSGDGVLRGTYDGEAVRLSLLVGPEGAPELDAGVGLDGTVAGDEIRGEWGAGFSDGPAGTFEARR</sequence>
<protein>
    <submittedName>
        <fullName evidence="1">Uncharacterized protein</fullName>
    </submittedName>
</protein>
<keyword evidence="2" id="KW-1185">Reference proteome</keyword>
<organism evidence="1 2">
    <name type="scientific">Rubrivirga litoralis</name>
    <dbReference type="NCBI Taxonomy" id="3075598"/>
    <lineage>
        <taxon>Bacteria</taxon>
        <taxon>Pseudomonadati</taxon>
        <taxon>Rhodothermota</taxon>
        <taxon>Rhodothermia</taxon>
        <taxon>Rhodothermales</taxon>
        <taxon>Rubricoccaceae</taxon>
        <taxon>Rubrivirga</taxon>
    </lineage>
</organism>